<evidence type="ECO:0000259" key="1">
    <source>
        <dbReference type="Pfam" id="PF07735"/>
    </source>
</evidence>
<dbReference type="InterPro" id="IPR012885">
    <property type="entry name" value="F-box_Sdz-33"/>
</dbReference>
<gene>
    <name evidence="2" type="ORF">CAEBREN_20399</name>
</gene>
<dbReference type="InParanoid" id="G0MGG2"/>
<proteinExistence type="predicted"/>
<dbReference type="Pfam" id="PF07735">
    <property type="entry name" value="FBA_2"/>
    <property type="match status" value="1"/>
</dbReference>
<dbReference type="Proteomes" id="UP000008068">
    <property type="component" value="Unassembled WGS sequence"/>
</dbReference>
<protein>
    <recommendedName>
        <fullName evidence="1">Sdz-33 F-box domain-containing protein</fullName>
    </recommendedName>
</protein>
<dbReference type="PANTHER" id="PTHR21503">
    <property type="entry name" value="F-BOX-CONTAINING HYPOTHETICAL PROTEIN C.ELEGANS"/>
    <property type="match status" value="1"/>
</dbReference>
<sequence>MGENTFVTFWQDQCVGVRDIVEYCHDFFNYFLYRLVLINCDARDVTKILRYLPDPTRRLSIAYYGRFVSQYMRISLQRLRSFDIPSIHLTHSGITCFDLNAFLRYWQQGGSRRTKCLDIMLSRVNFDILFHETRAVERGQDVTRKYKDDDIDITITGGYDIRRNGDGRLATCGYWADNSFKMFVWRRNQNR</sequence>
<evidence type="ECO:0000313" key="3">
    <source>
        <dbReference type="Proteomes" id="UP000008068"/>
    </source>
</evidence>
<dbReference type="AlphaFoldDB" id="G0MGG2"/>
<dbReference type="PANTHER" id="PTHR21503:SF8">
    <property type="entry name" value="F-BOX ASSOCIATED DOMAIN-CONTAINING PROTEIN-RELATED"/>
    <property type="match status" value="1"/>
</dbReference>
<name>G0MGG2_CAEBE</name>
<keyword evidence="3" id="KW-1185">Reference proteome</keyword>
<accession>G0MGG2</accession>
<evidence type="ECO:0000313" key="2">
    <source>
        <dbReference type="EMBL" id="EGT56538.1"/>
    </source>
</evidence>
<reference evidence="3" key="1">
    <citation type="submission" date="2011-07" db="EMBL/GenBank/DDBJ databases">
        <authorList>
            <consortium name="Caenorhabditis brenneri Sequencing and Analysis Consortium"/>
            <person name="Wilson R.K."/>
        </authorList>
    </citation>
    <scope>NUCLEOTIDE SEQUENCE [LARGE SCALE GENOMIC DNA]</scope>
    <source>
        <strain evidence="3">PB2801</strain>
    </source>
</reference>
<dbReference type="HOGENOM" id="CLU_1422614_0_0_1"/>
<dbReference type="EMBL" id="GL379793">
    <property type="protein sequence ID" value="EGT56538.1"/>
    <property type="molecule type" value="Genomic_DNA"/>
</dbReference>
<organism evidence="3">
    <name type="scientific">Caenorhabditis brenneri</name>
    <name type="common">Nematode worm</name>
    <dbReference type="NCBI Taxonomy" id="135651"/>
    <lineage>
        <taxon>Eukaryota</taxon>
        <taxon>Metazoa</taxon>
        <taxon>Ecdysozoa</taxon>
        <taxon>Nematoda</taxon>
        <taxon>Chromadorea</taxon>
        <taxon>Rhabditida</taxon>
        <taxon>Rhabditina</taxon>
        <taxon>Rhabditomorpha</taxon>
        <taxon>Rhabditoidea</taxon>
        <taxon>Rhabditidae</taxon>
        <taxon>Peloderinae</taxon>
        <taxon>Caenorhabditis</taxon>
    </lineage>
</organism>
<feature type="domain" description="Sdz-33 F-box" evidence="1">
    <location>
        <begin position="71"/>
        <end position="119"/>
    </location>
</feature>